<name>A0ABW1KCN4_9ACTN</name>
<proteinExistence type="predicted"/>
<evidence type="ECO:0000313" key="2">
    <source>
        <dbReference type="EMBL" id="MFC6019042.1"/>
    </source>
</evidence>
<comment type="caution">
    <text evidence="2">The sequence shown here is derived from an EMBL/GenBank/DDBJ whole genome shotgun (WGS) entry which is preliminary data.</text>
</comment>
<dbReference type="EMBL" id="JBHSPR010000018">
    <property type="protein sequence ID" value="MFC6019042.1"/>
    <property type="molecule type" value="Genomic_DNA"/>
</dbReference>
<organism evidence="2 3">
    <name type="scientific">Plantactinospora solaniradicis</name>
    <dbReference type="NCBI Taxonomy" id="1723736"/>
    <lineage>
        <taxon>Bacteria</taxon>
        <taxon>Bacillati</taxon>
        <taxon>Actinomycetota</taxon>
        <taxon>Actinomycetes</taxon>
        <taxon>Micromonosporales</taxon>
        <taxon>Micromonosporaceae</taxon>
        <taxon>Plantactinospora</taxon>
    </lineage>
</organism>
<sequence length="87" mass="9025">MTTMDRWVAAACAELDLDPAEVDVPQVLDLARDVAHHVLRPGAPVTAYLLGIAVGRGADPAVAAAGLSRLALNWSPDGSDQPLPESV</sequence>
<dbReference type="InterPro" id="IPR045598">
    <property type="entry name" value="DUF6457"/>
</dbReference>
<protein>
    <submittedName>
        <fullName evidence="2">DUF6457 domain-containing protein</fullName>
    </submittedName>
</protein>
<keyword evidence="3" id="KW-1185">Reference proteome</keyword>
<evidence type="ECO:0000313" key="3">
    <source>
        <dbReference type="Proteomes" id="UP001596203"/>
    </source>
</evidence>
<dbReference type="RefSeq" id="WP_377424819.1">
    <property type="nucleotide sequence ID" value="NZ_JBHSPR010000018.1"/>
</dbReference>
<evidence type="ECO:0000259" key="1">
    <source>
        <dbReference type="Pfam" id="PF20058"/>
    </source>
</evidence>
<accession>A0ABW1KCN4</accession>
<gene>
    <name evidence="2" type="ORF">ACFP2T_22880</name>
</gene>
<reference evidence="3" key="1">
    <citation type="journal article" date="2019" name="Int. J. Syst. Evol. Microbiol.">
        <title>The Global Catalogue of Microorganisms (GCM) 10K type strain sequencing project: providing services to taxonomists for standard genome sequencing and annotation.</title>
        <authorList>
            <consortium name="The Broad Institute Genomics Platform"/>
            <consortium name="The Broad Institute Genome Sequencing Center for Infectious Disease"/>
            <person name="Wu L."/>
            <person name="Ma J."/>
        </authorList>
    </citation>
    <scope>NUCLEOTIDE SEQUENCE [LARGE SCALE GENOMIC DNA]</scope>
    <source>
        <strain evidence="3">ZS-35-S2</strain>
    </source>
</reference>
<dbReference type="Pfam" id="PF20058">
    <property type="entry name" value="DUF6457"/>
    <property type="match status" value="1"/>
</dbReference>
<dbReference type="Proteomes" id="UP001596203">
    <property type="component" value="Unassembled WGS sequence"/>
</dbReference>
<feature type="domain" description="DUF6457" evidence="1">
    <location>
        <begin position="2"/>
        <end position="76"/>
    </location>
</feature>